<reference evidence="11" key="1">
    <citation type="journal article" date="2019" name="Int. J. Syst. Evol. Microbiol.">
        <title>The Global Catalogue of Microorganisms (GCM) 10K type strain sequencing project: providing services to taxonomists for standard genome sequencing and annotation.</title>
        <authorList>
            <consortium name="The Broad Institute Genomics Platform"/>
            <consortium name="The Broad Institute Genome Sequencing Center for Infectious Disease"/>
            <person name="Wu L."/>
            <person name="Ma J."/>
        </authorList>
    </citation>
    <scope>NUCLEOTIDE SEQUENCE [LARGE SCALE GENOMIC DNA]</scope>
    <source>
        <strain evidence="11">KCTC 15012</strain>
    </source>
</reference>
<keyword evidence="2" id="KW-0963">Cytoplasm</keyword>
<dbReference type="Gene3D" id="3.30.70.20">
    <property type="match status" value="1"/>
</dbReference>
<evidence type="ECO:0000313" key="11">
    <source>
        <dbReference type="Proteomes" id="UP001597296"/>
    </source>
</evidence>
<evidence type="ECO:0000259" key="9">
    <source>
        <dbReference type="PROSITE" id="PS51379"/>
    </source>
</evidence>
<dbReference type="SUPFAM" id="SSF46548">
    <property type="entry name" value="alpha-helical ferredoxin"/>
    <property type="match status" value="1"/>
</dbReference>
<comment type="caution">
    <text evidence="10">The sequence shown here is derived from an EMBL/GenBank/DDBJ whole genome shotgun (WGS) entry which is preliminary data.</text>
</comment>
<dbReference type="PROSITE" id="PS51379">
    <property type="entry name" value="4FE4S_FER_2"/>
    <property type="match status" value="1"/>
</dbReference>
<dbReference type="GO" id="GO:0052693">
    <property type="term" value="F:epoxyqueuosine reductase activity"/>
    <property type="evidence" value="ECO:0007669"/>
    <property type="project" value="UniProtKB-EC"/>
</dbReference>
<dbReference type="InterPro" id="IPR004453">
    <property type="entry name" value="QueG"/>
</dbReference>
<keyword evidence="11" id="KW-1185">Reference proteome</keyword>
<protein>
    <submittedName>
        <fullName evidence="10">tRNA epoxyqueuosine(34) reductase QueG</fullName>
        <ecNumber evidence="10">1.17.99.6</ecNumber>
    </submittedName>
</protein>
<dbReference type="InterPro" id="IPR013542">
    <property type="entry name" value="QueG_DUF1730"/>
</dbReference>
<dbReference type="InterPro" id="IPR017900">
    <property type="entry name" value="4Fe4S_Fe_S_CS"/>
</dbReference>
<proteinExistence type="predicted"/>
<evidence type="ECO:0000256" key="8">
    <source>
        <dbReference type="ARBA" id="ARBA00023014"/>
    </source>
</evidence>
<accession>A0ABW5CEP0</accession>
<evidence type="ECO:0000256" key="5">
    <source>
        <dbReference type="ARBA" id="ARBA00022785"/>
    </source>
</evidence>
<dbReference type="Pfam" id="PF13484">
    <property type="entry name" value="Fer4_16"/>
    <property type="match status" value="1"/>
</dbReference>
<keyword evidence="1" id="KW-0004">4Fe-4S</keyword>
<sequence>MSLKDEIRAQAQSLGFVAVGFAPAGGEPRWGADLAAFVAAGRHGAMGWLADSVERRSAPSALWPAARSVIVLAARHAPPGPTPGPGQGAIAAYARGRDYHDLIKKRLKALGRWLAARSGAEVRPYCDTAPVMEKPLAVQAGLGWQGRHTLLVAPGAGGWLLLGELMTDLELAPDPPDPGGCGACRACVAACPTGALAESGRIDPRRCLSYYTVEGNGPLPEPLRPALGNRIFGCDACQAACPWARRAVGPADPAFAPRPELVAPDLGELAGLDDAGFRALFAGTPVKRVGRDRFVATVLVAIANGHRRELRPLVERLRDDPAEPVRAMADWAASNLGGEGAGEL</sequence>
<dbReference type="PANTHER" id="PTHR30002">
    <property type="entry name" value="EPOXYQUEUOSINE REDUCTASE"/>
    <property type="match status" value="1"/>
</dbReference>
<name>A0ABW5CEP0_9PROT</name>
<evidence type="ECO:0000256" key="1">
    <source>
        <dbReference type="ARBA" id="ARBA00022485"/>
    </source>
</evidence>
<dbReference type="EMBL" id="JBHUIY010000024">
    <property type="protein sequence ID" value="MFD2234580.1"/>
    <property type="molecule type" value="Genomic_DNA"/>
</dbReference>
<gene>
    <name evidence="10" type="primary">queG</name>
    <name evidence="10" type="ORF">ACFSNB_12250</name>
</gene>
<organism evidence="10 11">
    <name type="scientific">Phaeospirillum tilakii</name>
    <dbReference type="NCBI Taxonomy" id="741673"/>
    <lineage>
        <taxon>Bacteria</taxon>
        <taxon>Pseudomonadati</taxon>
        <taxon>Pseudomonadota</taxon>
        <taxon>Alphaproteobacteria</taxon>
        <taxon>Rhodospirillales</taxon>
        <taxon>Rhodospirillaceae</taxon>
        <taxon>Phaeospirillum</taxon>
    </lineage>
</organism>
<evidence type="ECO:0000256" key="6">
    <source>
        <dbReference type="ARBA" id="ARBA00023002"/>
    </source>
</evidence>
<dbReference type="RefSeq" id="WP_377316937.1">
    <property type="nucleotide sequence ID" value="NZ_JBHUIY010000024.1"/>
</dbReference>
<keyword evidence="4" id="KW-0479">Metal-binding</keyword>
<dbReference type="NCBIfam" id="TIGR00276">
    <property type="entry name" value="tRNA epoxyqueuosine(34) reductase QueG"/>
    <property type="match status" value="1"/>
</dbReference>
<dbReference type="Pfam" id="PF08331">
    <property type="entry name" value="QueG_DUF1730"/>
    <property type="match status" value="1"/>
</dbReference>
<dbReference type="PROSITE" id="PS00198">
    <property type="entry name" value="4FE4S_FER_1"/>
    <property type="match status" value="1"/>
</dbReference>
<keyword evidence="3" id="KW-0819">tRNA processing</keyword>
<dbReference type="EC" id="1.17.99.6" evidence="10"/>
<feature type="domain" description="4Fe-4S ferredoxin-type" evidence="9">
    <location>
        <begin position="171"/>
        <end position="201"/>
    </location>
</feature>
<evidence type="ECO:0000256" key="3">
    <source>
        <dbReference type="ARBA" id="ARBA00022694"/>
    </source>
</evidence>
<dbReference type="InterPro" id="IPR017896">
    <property type="entry name" value="4Fe4S_Fe-S-bd"/>
</dbReference>
<keyword evidence="7" id="KW-0408">Iron</keyword>
<evidence type="ECO:0000256" key="7">
    <source>
        <dbReference type="ARBA" id="ARBA00023004"/>
    </source>
</evidence>
<evidence type="ECO:0000256" key="2">
    <source>
        <dbReference type="ARBA" id="ARBA00022490"/>
    </source>
</evidence>
<evidence type="ECO:0000313" key="10">
    <source>
        <dbReference type="EMBL" id="MFD2234580.1"/>
    </source>
</evidence>
<evidence type="ECO:0000256" key="4">
    <source>
        <dbReference type="ARBA" id="ARBA00022723"/>
    </source>
</evidence>
<keyword evidence="6 10" id="KW-0560">Oxidoreductase</keyword>
<keyword evidence="8" id="KW-0411">Iron-sulfur</keyword>
<keyword evidence="5" id="KW-0671">Queuosine biosynthesis</keyword>
<dbReference type="Proteomes" id="UP001597296">
    <property type="component" value="Unassembled WGS sequence"/>
</dbReference>
<dbReference type="PANTHER" id="PTHR30002:SF4">
    <property type="entry name" value="EPOXYQUEUOSINE REDUCTASE"/>
    <property type="match status" value="1"/>
</dbReference>